<keyword evidence="3" id="KW-1185">Reference proteome</keyword>
<accession>A0ABQ8JNV7</accession>
<name>A0ABQ8JNV7_DERPT</name>
<gene>
    <name evidence="2" type="ORF">DERP_008893</name>
</gene>
<evidence type="ECO:0000256" key="1">
    <source>
        <dbReference type="SAM" id="Phobius"/>
    </source>
</evidence>
<sequence length="105" mass="12433">MNSAFENSNEKKKLGKKTKNTIFPLMGEYFCLFDVNGMKMKIENDFFHITPQYSLRRQLSDDYYYHYRSKILSILLLILLIQVVLFQSINHKTNTADRFKVAIIS</sequence>
<organism evidence="2 3">
    <name type="scientific">Dermatophagoides pteronyssinus</name>
    <name type="common">European house dust mite</name>
    <dbReference type="NCBI Taxonomy" id="6956"/>
    <lineage>
        <taxon>Eukaryota</taxon>
        <taxon>Metazoa</taxon>
        <taxon>Ecdysozoa</taxon>
        <taxon>Arthropoda</taxon>
        <taxon>Chelicerata</taxon>
        <taxon>Arachnida</taxon>
        <taxon>Acari</taxon>
        <taxon>Acariformes</taxon>
        <taxon>Sarcoptiformes</taxon>
        <taxon>Astigmata</taxon>
        <taxon>Psoroptidia</taxon>
        <taxon>Analgoidea</taxon>
        <taxon>Pyroglyphidae</taxon>
        <taxon>Dermatophagoidinae</taxon>
        <taxon>Dermatophagoides</taxon>
    </lineage>
</organism>
<dbReference type="EMBL" id="NJHN03000030">
    <property type="protein sequence ID" value="KAH9424045.1"/>
    <property type="molecule type" value="Genomic_DNA"/>
</dbReference>
<keyword evidence="1" id="KW-0812">Transmembrane</keyword>
<protein>
    <submittedName>
        <fullName evidence="2">Uncharacterized protein</fullName>
    </submittedName>
</protein>
<feature type="transmembrane region" description="Helical" evidence="1">
    <location>
        <begin position="71"/>
        <end position="90"/>
    </location>
</feature>
<comment type="caution">
    <text evidence="2">The sequence shown here is derived from an EMBL/GenBank/DDBJ whole genome shotgun (WGS) entry which is preliminary data.</text>
</comment>
<evidence type="ECO:0000313" key="3">
    <source>
        <dbReference type="Proteomes" id="UP000887458"/>
    </source>
</evidence>
<reference evidence="2 3" key="2">
    <citation type="journal article" date="2022" name="Mol. Biol. Evol.">
        <title>Comparative Genomics Reveals Insights into the Divergent Evolution of Astigmatic Mites and Household Pest Adaptations.</title>
        <authorList>
            <person name="Xiong Q."/>
            <person name="Wan A.T."/>
            <person name="Liu X."/>
            <person name="Fung C.S."/>
            <person name="Xiao X."/>
            <person name="Malainual N."/>
            <person name="Hou J."/>
            <person name="Wang L."/>
            <person name="Wang M."/>
            <person name="Yang K.Y."/>
            <person name="Cui Y."/>
            <person name="Leung E.L."/>
            <person name="Nong W."/>
            <person name="Shin S.K."/>
            <person name="Au S.W."/>
            <person name="Jeong K.Y."/>
            <person name="Chew F.T."/>
            <person name="Hui J.H."/>
            <person name="Leung T.F."/>
            <person name="Tungtrongchitr A."/>
            <person name="Zhong N."/>
            <person name="Liu Z."/>
            <person name="Tsui S.K."/>
        </authorList>
    </citation>
    <scope>NUCLEOTIDE SEQUENCE [LARGE SCALE GENOMIC DNA]</scope>
    <source>
        <strain evidence="2">Derp</strain>
    </source>
</reference>
<keyword evidence="1" id="KW-1133">Transmembrane helix</keyword>
<keyword evidence="1" id="KW-0472">Membrane</keyword>
<proteinExistence type="predicted"/>
<dbReference type="Proteomes" id="UP000887458">
    <property type="component" value="Unassembled WGS sequence"/>
</dbReference>
<reference evidence="2 3" key="1">
    <citation type="journal article" date="2018" name="J. Allergy Clin. Immunol.">
        <title>High-quality assembly of Dermatophagoides pteronyssinus genome and transcriptome reveals a wide range of novel allergens.</title>
        <authorList>
            <person name="Liu X.Y."/>
            <person name="Yang K.Y."/>
            <person name="Wang M.Q."/>
            <person name="Kwok J.S."/>
            <person name="Zeng X."/>
            <person name="Yang Z."/>
            <person name="Xiao X.J."/>
            <person name="Lau C.P."/>
            <person name="Li Y."/>
            <person name="Huang Z.M."/>
            <person name="Ba J.G."/>
            <person name="Yim A.K."/>
            <person name="Ouyang C.Y."/>
            <person name="Ngai S.M."/>
            <person name="Chan T.F."/>
            <person name="Leung E.L."/>
            <person name="Liu L."/>
            <person name="Liu Z.G."/>
            <person name="Tsui S.K."/>
        </authorList>
    </citation>
    <scope>NUCLEOTIDE SEQUENCE [LARGE SCALE GENOMIC DNA]</scope>
    <source>
        <strain evidence="2">Derp</strain>
    </source>
</reference>
<evidence type="ECO:0000313" key="2">
    <source>
        <dbReference type="EMBL" id="KAH9424045.1"/>
    </source>
</evidence>